<dbReference type="InterPro" id="IPR006860">
    <property type="entry name" value="FecR"/>
</dbReference>
<name>A0A1Y1CDP4_9BACT</name>
<keyword evidence="1" id="KW-0812">Transmembrane</keyword>
<evidence type="ECO:0000259" key="2">
    <source>
        <dbReference type="Pfam" id="PF04773"/>
    </source>
</evidence>
<proteinExistence type="predicted"/>
<dbReference type="AlphaFoldDB" id="A0A1Y1CDP4"/>
<dbReference type="RefSeq" id="WP_096427395.1">
    <property type="nucleotide sequence ID" value="NZ_AP018042.1"/>
</dbReference>
<evidence type="ECO:0000313" key="5">
    <source>
        <dbReference type="Proteomes" id="UP000218267"/>
    </source>
</evidence>
<dbReference type="PANTHER" id="PTHR30273:SF2">
    <property type="entry name" value="PROTEIN FECR"/>
    <property type="match status" value="1"/>
</dbReference>
<keyword evidence="1" id="KW-1133">Transmembrane helix</keyword>
<dbReference type="Gene3D" id="3.55.50.30">
    <property type="match status" value="1"/>
</dbReference>
<evidence type="ECO:0000313" key="4">
    <source>
        <dbReference type="EMBL" id="BAX78454.1"/>
    </source>
</evidence>
<feature type="domain" description="FecR protein" evidence="2">
    <location>
        <begin position="112"/>
        <end position="207"/>
    </location>
</feature>
<gene>
    <name evidence="4" type="ORF">ALGA_0059</name>
</gene>
<dbReference type="InterPro" id="IPR012373">
    <property type="entry name" value="Ferrdict_sens_TM"/>
</dbReference>
<keyword evidence="5" id="KW-1185">Reference proteome</keyword>
<evidence type="ECO:0008006" key="6">
    <source>
        <dbReference type="Google" id="ProtNLM"/>
    </source>
</evidence>
<dbReference type="EMBL" id="AP018042">
    <property type="protein sequence ID" value="BAX78454.1"/>
    <property type="molecule type" value="Genomic_DNA"/>
</dbReference>
<protein>
    <recommendedName>
        <fullName evidence="6">Anti-sigma factor</fullName>
    </recommendedName>
</protein>
<dbReference type="FunFam" id="2.60.120.1440:FF:000001">
    <property type="entry name" value="Putative anti-sigma factor"/>
    <property type="match status" value="1"/>
</dbReference>
<sequence length="339" mass="39422">MDKEKLIRKILNGESISDSKELLDWVNQSKSNEKEYIRYKNVWALLQRGKEMSNDTIAEGFLNVKSNAIVFRKRNVFKIYSIIKYAAIILVALLSGYLFNTIQLKSEIVMNEIAVPKGNRTSVFLSDGTKVWLSNGTKLIYPEKFNGKIRNVELQGEGFFEVAHDTKHPFVVTIGNNRVKVLGTKFSVHAYPDDNEVRVDLITGKVQFDFKSDLNAKICDHYILKPSHRIVFNKTTRNISDSHLKDNFHNYWMNGIYEFEEESFASLAKKIERIYNVQIIFEDESLKNRRFTGTFKIDDNVYTLMEVFESASGKAFSYRQERDRIFIERTNKKNVKESS</sequence>
<evidence type="ECO:0000256" key="1">
    <source>
        <dbReference type="SAM" id="Phobius"/>
    </source>
</evidence>
<evidence type="ECO:0000259" key="3">
    <source>
        <dbReference type="Pfam" id="PF16344"/>
    </source>
</evidence>
<dbReference type="PIRSF" id="PIRSF018266">
    <property type="entry name" value="FecR"/>
    <property type="match status" value="1"/>
</dbReference>
<dbReference type="PANTHER" id="PTHR30273">
    <property type="entry name" value="PERIPLASMIC SIGNAL SENSOR AND SIGMA FACTOR ACTIVATOR FECR-RELATED"/>
    <property type="match status" value="1"/>
</dbReference>
<dbReference type="Pfam" id="PF04773">
    <property type="entry name" value="FecR"/>
    <property type="match status" value="1"/>
</dbReference>
<dbReference type="GO" id="GO:0016989">
    <property type="term" value="F:sigma factor antagonist activity"/>
    <property type="evidence" value="ECO:0007669"/>
    <property type="project" value="TreeGrafter"/>
</dbReference>
<dbReference type="Pfam" id="PF16344">
    <property type="entry name" value="FecR_C"/>
    <property type="match status" value="1"/>
</dbReference>
<keyword evidence="1" id="KW-0472">Membrane</keyword>
<dbReference type="Proteomes" id="UP000218267">
    <property type="component" value="Chromosome"/>
</dbReference>
<feature type="transmembrane region" description="Helical" evidence="1">
    <location>
        <begin position="82"/>
        <end position="99"/>
    </location>
</feature>
<reference evidence="4 5" key="1">
    <citation type="journal article" date="2018" name="Mar. Genomics">
        <title>Complete genome sequence of Marinifilaceae bacterium strain SPP2, isolated from the Antarctic marine sediment.</title>
        <authorList>
            <person name="Watanabe M."/>
            <person name="Kojima H."/>
            <person name="Fukui M."/>
        </authorList>
    </citation>
    <scope>NUCLEOTIDE SEQUENCE [LARGE SCALE GENOMIC DNA]</scope>
    <source>
        <strain evidence="4 5">SPP2</strain>
    </source>
</reference>
<dbReference type="Gene3D" id="2.60.120.1440">
    <property type="match status" value="1"/>
</dbReference>
<reference evidence="5" key="2">
    <citation type="journal article" date="2020" name="Antonie Van Leeuwenhoek">
        <title>Labilibaculum antarcticum sp. nov., a novel facultative anaerobic, psychrotorelant bacterium isolated from marine sediment of Antarctica.</title>
        <authorList>
            <person name="Watanabe M."/>
            <person name="Kojima H."/>
            <person name="Fukui M."/>
        </authorList>
    </citation>
    <scope>NUCLEOTIDE SEQUENCE [LARGE SCALE GENOMIC DNA]</scope>
    <source>
        <strain evidence="5">SPP2</strain>
    </source>
</reference>
<dbReference type="InterPro" id="IPR032508">
    <property type="entry name" value="FecR_C"/>
</dbReference>
<dbReference type="KEGG" id="mbas:ALGA_0059"/>
<accession>A0A1Y1CDP4</accession>
<organism evidence="4 5">
    <name type="scientific">Labilibaculum antarcticum</name>
    <dbReference type="NCBI Taxonomy" id="1717717"/>
    <lineage>
        <taxon>Bacteria</taxon>
        <taxon>Pseudomonadati</taxon>
        <taxon>Bacteroidota</taxon>
        <taxon>Bacteroidia</taxon>
        <taxon>Marinilabiliales</taxon>
        <taxon>Marinifilaceae</taxon>
        <taxon>Labilibaculum</taxon>
    </lineage>
</organism>
<feature type="domain" description="Protein FecR C-terminal" evidence="3">
    <location>
        <begin position="257"/>
        <end position="327"/>
    </location>
</feature>
<dbReference type="OrthoDB" id="1098987at2"/>